<organism evidence="6 7">
    <name type="scientific">Candidatus Sneabacter namystus</name>
    <dbReference type="NCBI Taxonomy" id="2601646"/>
    <lineage>
        <taxon>Bacteria</taxon>
        <taxon>Pseudomonadati</taxon>
        <taxon>Pseudomonadota</taxon>
        <taxon>Alphaproteobacteria</taxon>
        <taxon>Rickettsiales</taxon>
        <taxon>Rickettsiaceae</taxon>
        <taxon>Rickettsieae</taxon>
        <taxon>Candidatus Sneabacter</taxon>
    </lineage>
</organism>
<dbReference type="SUPFAM" id="SSF64263">
    <property type="entry name" value="Prokaryotic ribosomal protein L17"/>
    <property type="match status" value="1"/>
</dbReference>
<dbReference type="PROSITE" id="PS01167">
    <property type="entry name" value="RIBOSOMAL_L17"/>
    <property type="match status" value="1"/>
</dbReference>
<sequence length="139" mass="15958">MRHKIGLKKLNRTTSHRLAMLTNMADALIMNEQIKTTIPKAKALRPYLEKLVTKAKVNTLQIRRKLLSLISEQSTNKLLDVLGPRYAKRPGGYLQIIRAGFRYGDSAAMAYIQFVDRDKKEKGKYNNENQSLVQKKVNQ</sequence>
<comment type="subunit">
    <text evidence="4">Part of the 50S ribosomal subunit. Contacts protein L32.</text>
</comment>
<dbReference type="RefSeq" id="WP_148951861.1">
    <property type="nucleotide sequence ID" value="NZ_CP043312.1"/>
</dbReference>
<accession>A0A5C0UIC7</accession>
<keyword evidence="2 4" id="KW-0689">Ribosomal protein</keyword>
<protein>
    <recommendedName>
        <fullName evidence="4">Large ribosomal subunit protein bL17</fullName>
    </recommendedName>
</protein>
<dbReference type="InterPro" id="IPR036373">
    <property type="entry name" value="Ribosomal_bL17_sf"/>
</dbReference>
<dbReference type="OrthoDB" id="9809073at2"/>
<name>A0A5C0UIC7_9RICK</name>
<reference evidence="6 7" key="1">
    <citation type="submission" date="2019-08" db="EMBL/GenBank/DDBJ databases">
        <title>Highly reduced genomes of protist endosymbionts show evolutionary convergence.</title>
        <authorList>
            <person name="George E."/>
            <person name="Husnik F."/>
            <person name="Tashyreva D."/>
            <person name="Prokopchuk G."/>
            <person name="Horak A."/>
            <person name="Kwong W.K."/>
            <person name="Lukes J."/>
            <person name="Keeling P.J."/>
        </authorList>
    </citation>
    <scope>NUCLEOTIDE SEQUENCE [LARGE SCALE GENOMIC DNA]</scope>
    <source>
        <strain evidence="6">1621</strain>
    </source>
</reference>
<dbReference type="GO" id="GO:0006412">
    <property type="term" value="P:translation"/>
    <property type="evidence" value="ECO:0007669"/>
    <property type="project" value="UniProtKB-UniRule"/>
</dbReference>
<dbReference type="PANTHER" id="PTHR14413:SF16">
    <property type="entry name" value="LARGE RIBOSOMAL SUBUNIT PROTEIN BL17M"/>
    <property type="match status" value="1"/>
</dbReference>
<dbReference type="KEGG" id="snay:FZC37_00920"/>
<dbReference type="InterPro" id="IPR000456">
    <property type="entry name" value="Ribosomal_bL17"/>
</dbReference>
<dbReference type="GO" id="GO:0003735">
    <property type="term" value="F:structural constituent of ribosome"/>
    <property type="evidence" value="ECO:0007669"/>
    <property type="project" value="InterPro"/>
</dbReference>
<evidence type="ECO:0000256" key="1">
    <source>
        <dbReference type="ARBA" id="ARBA00008777"/>
    </source>
</evidence>
<proteinExistence type="inferred from homology"/>
<evidence type="ECO:0000313" key="7">
    <source>
        <dbReference type="Proteomes" id="UP000323844"/>
    </source>
</evidence>
<keyword evidence="3 4" id="KW-0687">Ribonucleoprotein</keyword>
<evidence type="ECO:0000256" key="4">
    <source>
        <dbReference type="HAMAP-Rule" id="MF_01368"/>
    </source>
</evidence>
<evidence type="ECO:0000256" key="3">
    <source>
        <dbReference type="ARBA" id="ARBA00023274"/>
    </source>
</evidence>
<dbReference type="InterPro" id="IPR047859">
    <property type="entry name" value="Ribosomal_bL17_CS"/>
</dbReference>
<dbReference type="AlphaFoldDB" id="A0A5C0UIC7"/>
<gene>
    <name evidence="4" type="primary">rplQ</name>
    <name evidence="6" type="ORF">FZC37_00920</name>
</gene>
<dbReference type="Proteomes" id="UP000323844">
    <property type="component" value="Chromosome"/>
</dbReference>
<dbReference type="EMBL" id="CP043312">
    <property type="protein sequence ID" value="QEK39500.1"/>
    <property type="molecule type" value="Genomic_DNA"/>
</dbReference>
<dbReference type="NCBIfam" id="TIGR00059">
    <property type="entry name" value="L17"/>
    <property type="match status" value="1"/>
</dbReference>
<dbReference type="Gene3D" id="3.90.1030.10">
    <property type="entry name" value="Ribosomal protein L17"/>
    <property type="match status" value="1"/>
</dbReference>
<evidence type="ECO:0000313" key="6">
    <source>
        <dbReference type="EMBL" id="QEK39500.1"/>
    </source>
</evidence>
<keyword evidence="7" id="KW-1185">Reference proteome</keyword>
<dbReference type="GO" id="GO:0022625">
    <property type="term" value="C:cytosolic large ribosomal subunit"/>
    <property type="evidence" value="ECO:0007669"/>
    <property type="project" value="TreeGrafter"/>
</dbReference>
<comment type="similarity">
    <text evidence="1 4 5">Belongs to the bacterial ribosomal protein bL17 family.</text>
</comment>
<dbReference type="PANTHER" id="PTHR14413">
    <property type="entry name" value="RIBOSOMAL PROTEIN L17"/>
    <property type="match status" value="1"/>
</dbReference>
<dbReference type="Pfam" id="PF01196">
    <property type="entry name" value="Ribosomal_L17"/>
    <property type="match status" value="1"/>
</dbReference>
<evidence type="ECO:0000256" key="2">
    <source>
        <dbReference type="ARBA" id="ARBA00022980"/>
    </source>
</evidence>
<evidence type="ECO:0000256" key="5">
    <source>
        <dbReference type="RuleBase" id="RU000660"/>
    </source>
</evidence>
<dbReference type="HAMAP" id="MF_01368">
    <property type="entry name" value="Ribosomal_bL17"/>
    <property type="match status" value="1"/>
</dbReference>